<proteinExistence type="inferred from homology"/>
<dbReference type="InterPro" id="IPR006619">
    <property type="entry name" value="PGRP_domain_met/bac"/>
</dbReference>
<dbReference type="GO" id="GO:0002376">
    <property type="term" value="P:immune system process"/>
    <property type="evidence" value="ECO:0007669"/>
    <property type="project" value="UniProtKB-KW"/>
</dbReference>
<accession>A0ABD0XQR1</accession>
<evidence type="ECO:0000256" key="1">
    <source>
        <dbReference type="ARBA" id="ARBA00007553"/>
    </source>
</evidence>
<protein>
    <submittedName>
        <fullName evidence="6">Uncharacterized protein</fullName>
    </submittedName>
</protein>
<keyword evidence="3" id="KW-0732">Signal</keyword>
<dbReference type="EMBL" id="JAGEUA010000003">
    <property type="protein sequence ID" value="KAL0993027.1"/>
    <property type="molecule type" value="Genomic_DNA"/>
</dbReference>
<keyword evidence="2" id="KW-0391">Immunity</keyword>
<dbReference type="SUPFAM" id="SSF55846">
    <property type="entry name" value="N-acetylmuramoyl-L-alanine amidase-like"/>
    <property type="match status" value="1"/>
</dbReference>
<dbReference type="PANTHER" id="PTHR11022:SF66">
    <property type="entry name" value="N-ACETYLMURAMOYL-L-ALANINE AMIDASE"/>
    <property type="match status" value="1"/>
</dbReference>
<evidence type="ECO:0000256" key="2">
    <source>
        <dbReference type="ARBA" id="ARBA00022859"/>
    </source>
</evidence>
<sequence length="476" mass="53510">MEEHRARCLTLLVVLFTVHADEEVTFSQHMDDVIRVVELLEDRNPGLEPLAILRGLRKAAGNEDEFIQHFLGTTKPDITSKTPVMDPHLSHFIRRAMLHKVTKSNTEEGVVLTADGTTVAVTPVLLGIEAALLPKTRARVRGLYPLTLARILGLSFQHYHSSVRSQRLGPDGCWDNVITPQVFTLSEKSSLATDAMVNGGMDGVILGMEVSAQSKHPLNLSSLLRRYYSHRLGTDGLGAAPRLISRRRRETFRELVRPPLLQRQVVKSLVLQQRLIQHTQMSAQDKEELTALVRDGVEEFVQKYMECPAIIPRCQWGAEPYRGTPTLLSLPLSFMYIHHTHTPSQPCLTFQQCSADMRSMQRFHQDVRGWDDIGYSFVAGSDGYLYEGRGWHWQGAHTKGYNSKGYGVSFIGDYTSSLPSQHTMELVRDRLASCAVRGGRLVGNFTLHGHRQLVNTFCPGDAFFAEIKSWKHFGVV</sequence>
<comment type="caution">
    <text evidence="6">The sequence shown here is derived from an EMBL/GenBank/DDBJ whole genome shotgun (WGS) entry which is preliminary data.</text>
</comment>
<dbReference type="InterPro" id="IPR036505">
    <property type="entry name" value="Amidase/PGRP_sf"/>
</dbReference>
<name>A0ABD0XQR1_UMBPY</name>
<dbReference type="CDD" id="cd06583">
    <property type="entry name" value="PGRP"/>
    <property type="match status" value="1"/>
</dbReference>
<dbReference type="Pfam" id="PF01510">
    <property type="entry name" value="Amidase_2"/>
    <property type="match status" value="1"/>
</dbReference>
<dbReference type="PANTHER" id="PTHR11022">
    <property type="entry name" value="PEPTIDOGLYCAN RECOGNITION PROTEIN"/>
    <property type="match status" value="1"/>
</dbReference>
<evidence type="ECO:0000256" key="3">
    <source>
        <dbReference type="SAM" id="SignalP"/>
    </source>
</evidence>
<dbReference type="FunFam" id="3.40.80.10:FF:000001">
    <property type="entry name" value="Peptidoglycan recognition protein 1"/>
    <property type="match status" value="1"/>
</dbReference>
<dbReference type="Proteomes" id="UP001557470">
    <property type="component" value="Unassembled WGS sequence"/>
</dbReference>
<feature type="domain" description="Peptidoglycan recognition protein family" evidence="5">
    <location>
        <begin position="308"/>
        <end position="454"/>
    </location>
</feature>
<reference evidence="6 7" key="1">
    <citation type="submission" date="2024-06" db="EMBL/GenBank/DDBJ databases">
        <authorList>
            <person name="Pan Q."/>
            <person name="Wen M."/>
            <person name="Jouanno E."/>
            <person name="Zahm M."/>
            <person name="Klopp C."/>
            <person name="Cabau C."/>
            <person name="Louis A."/>
            <person name="Berthelot C."/>
            <person name="Parey E."/>
            <person name="Roest Crollius H."/>
            <person name="Montfort J."/>
            <person name="Robinson-Rechavi M."/>
            <person name="Bouchez O."/>
            <person name="Lampietro C."/>
            <person name="Lopez Roques C."/>
            <person name="Donnadieu C."/>
            <person name="Postlethwait J."/>
            <person name="Bobe J."/>
            <person name="Verreycken H."/>
            <person name="Guiguen Y."/>
        </authorList>
    </citation>
    <scope>NUCLEOTIDE SEQUENCE [LARGE SCALE GENOMIC DNA]</scope>
    <source>
        <strain evidence="6">Up_M1</strain>
        <tissue evidence="6">Testis</tissue>
    </source>
</reference>
<feature type="signal peptide" evidence="3">
    <location>
        <begin position="1"/>
        <end position="20"/>
    </location>
</feature>
<dbReference type="SMART" id="SM00644">
    <property type="entry name" value="Ami_2"/>
    <property type="match status" value="1"/>
</dbReference>
<organism evidence="6 7">
    <name type="scientific">Umbra pygmaea</name>
    <name type="common">Eastern mudminnow</name>
    <dbReference type="NCBI Taxonomy" id="75934"/>
    <lineage>
        <taxon>Eukaryota</taxon>
        <taxon>Metazoa</taxon>
        <taxon>Chordata</taxon>
        <taxon>Craniata</taxon>
        <taxon>Vertebrata</taxon>
        <taxon>Euteleostomi</taxon>
        <taxon>Actinopterygii</taxon>
        <taxon>Neopterygii</taxon>
        <taxon>Teleostei</taxon>
        <taxon>Protacanthopterygii</taxon>
        <taxon>Esociformes</taxon>
        <taxon>Umbridae</taxon>
        <taxon>Umbra</taxon>
    </lineage>
</organism>
<evidence type="ECO:0000259" key="4">
    <source>
        <dbReference type="SMART" id="SM00644"/>
    </source>
</evidence>
<dbReference type="InterPro" id="IPR002502">
    <property type="entry name" value="Amidase_domain"/>
</dbReference>
<gene>
    <name evidence="6" type="ORF">UPYG_G00102350</name>
</gene>
<dbReference type="SMART" id="SM00701">
    <property type="entry name" value="PGRP"/>
    <property type="match status" value="1"/>
</dbReference>
<dbReference type="Gene3D" id="3.40.80.10">
    <property type="entry name" value="Peptidoglycan recognition protein-like"/>
    <property type="match status" value="1"/>
</dbReference>
<keyword evidence="7" id="KW-1185">Reference proteome</keyword>
<evidence type="ECO:0000313" key="6">
    <source>
        <dbReference type="EMBL" id="KAL0993027.1"/>
    </source>
</evidence>
<evidence type="ECO:0000313" key="7">
    <source>
        <dbReference type="Proteomes" id="UP001557470"/>
    </source>
</evidence>
<feature type="chain" id="PRO_5044763166" evidence="3">
    <location>
        <begin position="21"/>
        <end position="476"/>
    </location>
</feature>
<feature type="domain" description="N-acetylmuramoyl-L-alanine amidase" evidence="4">
    <location>
        <begin position="320"/>
        <end position="460"/>
    </location>
</feature>
<evidence type="ECO:0000259" key="5">
    <source>
        <dbReference type="SMART" id="SM00701"/>
    </source>
</evidence>
<comment type="similarity">
    <text evidence="1">Belongs to the N-acetylmuramoyl-L-alanine amidase 2 family.</text>
</comment>
<dbReference type="AlphaFoldDB" id="A0ABD0XQR1"/>
<dbReference type="InterPro" id="IPR015510">
    <property type="entry name" value="PGRP"/>
</dbReference>